<name>A0A6P4ZY24_BRABE</name>
<evidence type="ECO:0000256" key="2">
    <source>
        <dbReference type="SAM" id="MobiDB-lite"/>
    </source>
</evidence>
<dbReference type="RefSeq" id="XP_019646060.1">
    <property type="nucleotide sequence ID" value="XM_019790501.1"/>
</dbReference>
<proteinExistence type="predicted"/>
<feature type="compositionally biased region" description="Polar residues" evidence="2">
    <location>
        <begin position="687"/>
        <end position="701"/>
    </location>
</feature>
<evidence type="ECO:0000313" key="3">
    <source>
        <dbReference type="Proteomes" id="UP000515135"/>
    </source>
</evidence>
<keyword evidence="3" id="KW-1185">Reference proteome</keyword>
<reference evidence="4" key="1">
    <citation type="submission" date="2025-08" db="UniProtKB">
        <authorList>
            <consortium name="RefSeq"/>
        </authorList>
    </citation>
    <scope>IDENTIFICATION</scope>
    <source>
        <tissue evidence="4">Gonad</tissue>
    </source>
</reference>
<feature type="region of interest" description="Disordered" evidence="2">
    <location>
        <begin position="575"/>
        <end position="645"/>
    </location>
</feature>
<evidence type="ECO:0000313" key="4">
    <source>
        <dbReference type="RefSeq" id="XP_019646060.1"/>
    </source>
</evidence>
<dbReference type="GO" id="GO:0019902">
    <property type="term" value="F:phosphatase binding"/>
    <property type="evidence" value="ECO:0007669"/>
    <property type="project" value="TreeGrafter"/>
</dbReference>
<feature type="compositionally biased region" description="Basic and acidic residues" evidence="2">
    <location>
        <begin position="613"/>
        <end position="627"/>
    </location>
</feature>
<feature type="compositionally biased region" description="Basic and acidic residues" evidence="2">
    <location>
        <begin position="714"/>
        <end position="728"/>
    </location>
</feature>
<dbReference type="KEGG" id="bbel:109486644"/>
<dbReference type="PANTHER" id="PTHR22028">
    <property type="entry name" value="SFI1 SPINDLE BODY DOMAIN-CONTAINING PROTEIN-RELATED"/>
    <property type="match status" value="1"/>
</dbReference>
<evidence type="ECO:0000256" key="1">
    <source>
        <dbReference type="SAM" id="Coils"/>
    </source>
</evidence>
<sequence length="847" mass="99782">MKNNLARETANRKLTKGVWEMWVKKCEHREELKLLPVTRRARHHHRQVKLKKTWTIWTAYVQWRRHREAQYIRADAHYASRCLPRTLERWRWFVGLSQEKKDRQLRAVTFRREALQARFFYGWWTATQQSRDLRLMERMAILHHNGAVIKAHLKLWRLRAKEVRREQEKEFQSQEVAVQHYKYHLCLKAVQQWKDFTLESITRQEQDRLALRHQYRRQLRRVWTGWTQYLDYRRSKLQRKARGDQHYQKHILGKVMQAWKLFHGQAKRVNAQVQQRVHNHNIVTLSWALATWHENVRTERQNQHKESQAQKHRERQMMKLLLKRQSEWLCRTRLTAKFFHLWKHQLKLANDEREKTTQALWHWSVCLQYRTLQAWLHYTADRRRRADRIAIAMETRRRRLLREGVAQWLAMATDMADMRSNMAAQRQAEVAYGTFQIVRKCAMRWREKTLAGRRNLDKGLNRGGKTAPVVKDVSSVTRPTPSVASPVRPIPADVTRGLQVVDRTMAGPYTGRRDRPRPRHPDFLADSLKREGLLPKVPRKMDRPIPTPCYAPDQDLYLQQQGNNIVQVPTDIADQLTSTDETPPPKKPPTLPTRDPSINDKTSGSFQTQARVTDTRRCPADKDHDLESTPSSRPGPFPPQSLTGMTEPENAIQREKMPSSPPRGVKAVEEYELIPPSAFMVPKTDKQVANQTSPKQLQGKDSTLMPPAVFTSPGKEDSVEDAETRRVSYTDGQNETEEKGGDRSSHPQNGQKTVLEEMLHIKEAMQRYKENRKRLKRLEQHYKQLSSWLKQQQHVEGQADEVLQQVRLELQEIETEKNELSTKLQEDRPTIETMTARAQDILAVEGN</sequence>
<feature type="compositionally biased region" description="Polar residues" evidence="2">
    <location>
        <begin position="599"/>
        <end position="612"/>
    </location>
</feature>
<feature type="region of interest" description="Disordered" evidence="2">
    <location>
        <begin position="678"/>
        <end position="753"/>
    </location>
</feature>
<dbReference type="InterPro" id="IPR052270">
    <property type="entry name" value="CACF_protein"/>
</dbReference>
<feature type="coiled-coil region" evidence="1">
    <location>
        <begin position="758"/>
        <end position="823"/>
    </location>
</feature>
<dbReference type="GeneID" id="109486644"/>
<feature type="compositionally biased region" description="Basic and acidic residues" evidence="2">
    <location>
        <begin position="736"/>
        <end position="745"/>
    </location>
</feature>
<keyword evidence="1" id="KW-0175">Coiled coil</keyword>
<gene>
    <name evidence="4" type="primary">LOC109486644</name>
</gene>
<protein>
    <submittedName>
        <fullName evidence="4">Protein SFI1 homolog</fullName>
    </submittedName>
</protein>
<dbReference type="Proteomes" id="UP000515135">
    <property type="component" value="Unplaced"/>
</dbReference>
<dbReference type="OrthoDB" id="10053902at2759"/>
<feature type="region of interest" description="Disordered" evidence="2">
    <location>
        <begin position="503"/>
        <end position="553"/>
    </location>
</feature>
<accession>A0A6P4ZY24</accession>
<feature type="compositionally biased region" description="Basic and acidic residues" evidence="2">
    <location>
        <begin position="519"/>
        <end position="543"/>
    </location>
</feature>
<dbReference type="PANTHER" id="PTHR22028:SF4">
    <property type="entry name" value="PROTEIN SFI1 HOMOLOG"/>
    <property type="match status" value="1"/>
</dbReference>
<organism evidence="3 4">
    <name type="scientific">Branchiostoma belcheri</name>
    <name type="common">Amphioxus</name>
    <dbReference type="NCBI Taxonomy" id="7741"/>
    <lineage>
        <taxon>Eukaryota</taxon>
        <taxon>Metazoa</taxon>
        <taxon>Chordata</taxon>
        <taxon>Cephalochordata</taxon>
        <taxon>Leptocardii</taxon>
        <taxon>Amphioxiformes</taxon>
        <taxon>Branchiostomatidae</taxon>
        <taxon>Branchiostoma</taxon>
    </lineage>
</organism>
<dbReference type="AlphaFoldDB" id="A0A6P4ZY24"/>